<evidence type="ECO:0000256" key="4">
    <source>
        <dbReference type="ARBA" id="ARBA00022475"/>
    </source>
</evidence>
<evidence type="ECO:0000256" key="12">
    <source>
        <dbReference type="SAM" id="Phobius"/>
    </source>
</evidence>
<dbReference type="AlphaFoldDB" id="A0A1G2PKS8"/>
<feature type="transmembrane region" description="Helical" evidence="12">
    <location>
        <begin position="30"/>
        <end position="52"/>
    </location>
</feature>
<dbReference type="PANTHER" id="PTHR43711">
    <property type="entry name" value="TWO-COMPONENT HISTIDINE KINASE"/>
    <property type="match status" value="1"/>
</dbReference>
<dbReference type="InterPro" id="IPR003661">
    <property type="entry name" value="HisK_dim/P_dom"/>
</dbReference>
<evidence type="ECO:0000256" key="9">
    <source>
        <dbReference type="ARBA" id="ARBA00022840"/>
    </source>
</evidence>
<keyword evidence="5" id="KW-0597">Phosphoprotein</keyword>
<evidence type="ECO:0000256" key="7">
    <source>
        <dbReference type="ARBA" id="ARBA00022741"/>
    </source>
</evidence>
<evidence type="ECO:0000256" key="6">
    <source>
        <dbReference type="ARBA" id="ARBA00022679"/>
    </source>
</evidence>
<comment type="caution">
    <text evidence="15">The sequence shown here is derived from an EMBL/GenBank/DDBJ whole genome shotgun (WGS) entry which is preliminary data.</text>
</comment>
<evidence type="ECO:0000256" key="3">
    <source>
        <dbReference type="ARBA" id="ARBA00012438"/>
    </source>
</evidence>
<keyword evidence="6" id="KW-0808">Transferase</keyword>
<dbReference type="Pfam" id="PF02518">
    <property type="entry name" value="HATPase_c"/>
    <property type="match status" value="1"/>
</dbReference>
<dbReference type="InterPro" id="IPR036890">
    <property type="entry name" value="HATPase_C_sf"/>
</dbReference>
<dbReference type="InterPro" id="IPR050736">
    <property type="entry name" value="Sensor_HK_Regulatory"/>
</dbReference>
<dbReference type="SMART" id="SM00304">
    <property type="entry name" value="HAMP"/>
    <property type="match status" value="1"/>
</dbReference>
<organism evidence="15 16">
    <name type="scientific">Candidatus Terrybacteria bacterium RIFCSPHIGHO2_01_FULL_48_17</name>
    <dbReference type="NCBI Taxonomy" id="1802362"/>
    <lineage>
        <taxon>Bacteria</taxon>
        <taxon>Candidatus Terryibacteriota</taxon>
    </lineage>
</organism>
<keyword evidence="10" id="KW-0902">Two-component regulatory system</keyword>
<dbReference type="PANTHER" id="PTHR43711:SF31">
    <property type="entry name" value="HISTIDINE KINASE"/>
    <property type="match status" value="1"/>
</dbReference>
<evidence type="ECO:0000256" key="11">
    <source>
        <dbReference type="ARBA" id="ARBA00023136"/>
    </source>
</evidence>
<evidence type="ECO:0000313" key="15">
    <source>
        <dbReference type="EMBL" id="OHA48907.1"/>
    </source>
</evidence>
<sequence>MAQSSYKTVEQSPETKLGVSRVRINLGAKILSLFFVVLIFPITIGLVGMIILERIQLERLTTNIGTSSSNDAAIFLAETTSRQTAEFTIIAFIASLSAILTALLIARIVVSPVRRMLAAIQWMSHGGKPIQLVIPGQDELAQLGRSFNQLVQNFMETQEREHELAKLKSEFISIAAHQLRTPLSTIKWTFRMALDGDLGQLSSEQQEFLGRGYESNERMIKLVSDLLDASRIEEGRFGYSLQPTQLEPILEAEVKQTEQTALQKRITVRYEKPEEPLPKLYLDAQRISMIFSNLLANAVNYTPPGGTITIRAFKEEGSVKVEVMDTGVGIPKEDLPRLFTKFFRAENVIRMQTEGTGMGLFISKNIARMHGGDVNVISEEGKGSTFTVLLPIAKPGFGV</sequence>
<dbReference type="SUPFAM" id="SSF55874">
    <property type="entry name" value="ATPase domain of HSP90 chaperone/DNA topoisomerase II/histidine kinase"/>
    <property type="match status" value="1"/>
</dbReference>
<dbReference type="PRINTS" id="PR00344">
    <property type="entry name" value="BCTRLSENSOR"/>
</dbReference>
<keyword evidence="9" id="KW-0067">ATP-binding</keyword>
<name>A0A1G2PKS8_9BACT</name>
<feature type="domain" description="Histidine kinase" evidence="13">
    <location>
        <begin position="174"/>
        <end position="394"/>
    </location>
</feature>
<proteinExistence type="predicted"/>
<evidence type="ECO:0000256" key="5">
    <source>
        <dbReference type="ARBA" id="ARBA00022553"/>
    </source>
</evidence>
<dbReference type="GO" id="GO:0000155">
    <property type="term" value="F:phosphorelay sensor kinase activity"/>
    <property type="evidence" value="ECO:0007669"/>
    <property type="project" value="InterPro"/>
</dbReference>
<keyword evidence="4" id="KW-1003">Cell membrane</keyword>
<dbReference type="SMART" id="SM00388">
    <property type="entry name" value="HisKA"/>
    <property type="match status" value="1"/>
</dbReference>
<dbReference type="SUPFAM" id="SSF158472">
    <property type="entry name" value="HAMP domain-like"/>
    <property type="match status" value="1"/>
</dbReference>
<dbReference type="InterPro" id="IPR036097">
    <property type="entry name" value="HisK_dim/P_sf"/>
</dbReference>
<dbReference type="Gene3D" id="3.30.565.10">
    <property type="entry name" value="Histidine kinase-like ATPase, C-terminal domain"/>
    <property type="match status" value="1"/>
</dbReference>
<dbReference type="PROSITE" id="PS50885">
    <property type="entry name" value="HAMP"/>
    <property type="match status" value="1"/>
</dbReference>
<dbReference type="CDD" id="cd00082">
    <property type="entry name" value="HisKA"/>
    <property type="match status" value="1"/>
</dbReference>
<dbReference type="InterPro" id="IPR005467">
    <property type="entry name" value="His_kinase_dom"/>
</dbReference>
<evidence type="ECO:0000256" key="10">
    <source>
        <dbReference type="ARBA" id="ARBA00023012"/>
    </source>
</evidence>
<dbReference type="Pfam" id="PF00672">
    <property type="entry name" value="HAMP"/>
    <property type="match status" value="1"/>
</dbReference>
<feature type="transmembrane region" description="Helical" evidence="12">
    <location>
        <begin position="89"/>
        <end position="110"/>
    </location>
</feature>
<feature type="domain" description="HAMP" evidence="14">
    <location>
        <begin position="107"/>
        <end position="159"/>
    </location>
</feature>
<evidence type="ECO:0000259" key="13">
    <source>
        <dbReference type="PROSITE" id="PS50109"/>
    </source>
</evidence>
<dbReference type="FunFam" id="3.30.565.10:FF:000023">
    <property type="entry name" value="PAS domain-containing sensor histidine kinase"/>
    <property type="match status" value="1"/>
</dbReference>
<dbReference type="GO" id="GO:0005524">
    <property type="term" value="F:ATP binding"/>
    <property type="evidence" value="ECO:0007669"/>
    <property type="project" value="UniProtKB-KW"/>
</dbReference>
<dbReference type="GO" id="GO:0005886">
    <property type="term" value="C:plasma membrane"/>
    <property type="evidence" value="ECO:0007669"/>
    <property type="project" value="UniProtKB-SubCell"/>
</dbReference>
<dbReference type="SMART" id="SM00387">
    <property type="entry name" value="HATPase_c"/>
    <property type="match status" value="1"/>
</dbReference>
<accession>A0A1G2PKS8</accession>
<dbReference type="CDD" id="cd06225">
    <property type="entry name" value="HAMP"/>
    <property type="match status" value="1"/>
</dbReference>
<dbReference type="Proteomes" id="UP000177629">
    <property type="component" value="Unassembled WGS sequence"/>
</dbReference>
<protein>
    <recommendedName>
        <fullName evidence="3">histidine kinase</fullName>
        <ecNumber evidence="3">2.7.13.3</ecNumber>
    </recommendedName>
</protein>
<dbReference type="PROSITE" id="PS50109">
    <property type="entry name" value="HIS_KIN"/>
    <property type="match status" value="1"/>
</dbReference>
<dbReference type="Gene3D" id="6.10.340.10">
    <property type="match status" value="1"/>
</dbReference>
<dbReference type="EMBL" id="MHSS01000002">
    <property type="protein sequence ID" value="OHA48907.1"/>
    <property type="molecule type" value="Genomic_DNA"/>
</dbReference>
<evidence type="ECO:0000256" key="8">
    <source>
        <dbReference type="ARBA" id="ARBA00022777"/>
    </source>
</evidence>
<reference evidence="15 16" key="1">
    <citation type="journal article" date="2016" name="Nat. Commun.">
        <title>Thousands of microbial genomes shed light on interconnected biogeochemical processes in an aquifer system.</title>
        <authorList>
            <person name="Anantharaman K."/>
            <person name="Brown C.T."/>
            <person name="Hug L.A."/>
            <person name="Sharon I."/>
            <person name="Castelle C.J."/>
            <person name="Probst A.J."/>
            <person name="Thomas B.C."/>
            <person name="Singh A."/>
            <person name="Wilkins M.J."/>
            <person name="Karaoz U."/>
            <person name="Brodie E.L."/>
            <person name="Williams K.H."/>
            <person name="Hubbard S.S."/>
            <person name="Banfield J.F."/>
        </authorList>
    </citation>
    <scope>NUCLEOTIDE SEQUENCE [LARGE SCALE GENOMIC DNA]</scope>
</reference>
<keyword evidence="8" id="KW-0418">Kinase</keyword>
<evidence type="ECO:0000313" key="16">
    <source>
        <dbReference type="Proteomes" id="UP000177629"/>
    </source>
</evidence>
<dbReference type="InterPro" id="IPR004358">
    <property type="entry name" value="Sig_transdc_His_kin-like_C"/>
</dbReference>
<keyword evidence="7" id="KW-0547">Nucleotide-binding</keyword>
<dbReference type="SUPFAM" id="SSF47384">
    <property type="entry name" value="Homodimeric domain of signal transducing histidine kinase"/>
    <property type="match status" value="1"/>
</dbReference>
<gene>
    <name evidence="15" type="ORF">A2806_04405</name>
</gene>
<evidence type="ECO:0000256" key="1">
    <source>
        <dbReference type="ARBA" id="ARBA00000085"/>
    </source>
</evidence>
<dbReference type="Gene3D" id="1.10.287.130">
    <property type="match status" value="1"/>
</dbReference>
<comment type="catalytic activity">
    <reaction evidence="1">
        <text>ATP + protein L-histidine = ADP + protein N-phospho-L-histidine.</text>
        <dbReference type="EC" id="2.7.13.3"/>
    </reaction>
</comment>
<keyword evidence="11 12" id="KW-0472">Membrane</keyword>
<dbReference type="STRING" id="1802362.A2806_04405"/>
<evidence type="ECO:0000256" key="2">
    <source>
        <dbReference type="ARBA" id="ARBA00004236"/>
    </source>
</evidence>
<dbReference type="Pfam" id="PF00512">
    <property type="entry name" value="HisKA"/>
    <property type="match status" value="1"/>
</dbReference>
<keyword evidence="12" id="KW-1133">Transmembrane helix</keyword>
<dbReference type="EC" id="2.7.13.3" evidence="3"/>
<evidence type="ECO:0000259" key="14">
    <source>
        <dbReference type="PROSITE" id="PS50885"/>
    </source>
</evidence>
<keyword evidence="12" id="KW-0812">Transmembrane</keyword>
<dbReference type="InterPro" id="IPR003660">
    <property type="entry name" value="HAMP_dom"/>
</dbReference>
<dbReference type="InterPro" id="IPR003594">
    <property type="entry name" value="HATPase_dom"/>
</dbReference>
<comment type="subcellular location">
    <subcellularLocation>
        <location evidence="2">Cell membrane</location>
    </subcellularLocation>
</comment>